<organism evidence="1 2">
    <name type="scientific">Streptococcus cuniculi</name>
    <dbReference type="NCBI Taxonomy" id="1432788"/>
    <lineage>
        <taxon>Bacteria</taxon>
        <taxon>Bacillati</taxon>
        <taxon>Bacillota</taxon>
        <taxon>Bacilli</taxon>
        <taxon>Lactobacillales</taxon>
        <taxon>Streptococcaceae</taxon>
        <taxon>Streptococcus</taxon>
    </lineage>
</organism>
<dbReference type="AlphaFoldDB" id="A0A4Y9JDZ6"/>
<dbReference type="RefSeq" id="WP_135181571.1">
    <property type="nucleotide sequence ID" value="NZ_JADGKZ010000004.1"/>
</dbReference>
<evidence type="ECO:0000313" key="1">
    <source>
        <dbReference type="EMBL" id="TFU98164.1"/>
    </source>
</evidence>
<comment type="caution">
    <text evidence="1">The sequence shown here is derived from an EMBL/GenBank/DDBJ whole genome shotgun (WGS) entry which is preliminary data.</text>
</comment>
<accession>A0A4Y9JDZ6</accession>
<dbReference type="EMBL" id="SPPD01000004">
    <property type="protein sequence ID" value="TFU98164.1"/>
    <property type="molecule type" value="Genomic_DNA"/>
</dbReference>
<protein>
    <submittedName>
        <fullName evidence="1">Cytoplasmic protein</fullName>
    </submittedName>
</protein>
<dbReference type="OrthoDB" id="2222683at2"/>
<reference evidence="1 2" key="1">
    <citation type="submission" date="2019-03" db="EMBL/GenBank/DDBJ databases">
        <title>Diversity of the mouse oral microbiome.</title>
        <authorList>
            <person name="Joseph S."/>
            <person name="Aduse-Opoku J."/>
            <person name="Curtis M."/>
            <person name="Wade W."/>
            <person name="Hashim A."/>
        </authorList>
    </citation>
    <scope>NUCLEOTIDE SEQUENCE [LARGE SCALE GENOMIC DNA]</scope>
    <source>
        <strain evidence="1 2">WM131</strain>
    </source>
</reference>
<proteinExistence type="predicted"/>
<gene>
    <name evidence="1" type="ORF">E4T82_03905</name>
</gene>
<name>A0A4Y9JDZ6_9STRE</name>
<dbReference type="Proteomes" id="UP000297253">
    <property type="component" value="Unassembled WGS sequence"/>
</dbReference>
<evidence type="ECO:0000313" key="2">
    <source>
        <dbReference type="Proteomes" id="UP000297253"/>
    </source>
</evidence>
<sequence>MKFEQLVLKDGAFKNVQYISAKEQLDVFNGEKGVFTRHEVVAEGQSIFHVITKGMVDKIPQFAKVELIGAKPVIDAVNGYNMTPALNIQAESIVVVK</sequence>